<accession>A0AAE0QDA4</accession>
<comment type="caution">
    <text evidence="1">The sequence shown here is derived from an EMBL/GenBank/DDBJ whole genome shotgun (WGS) entry which is preliminary data.</text>
</comment>
<evidence type="ECO:0000313" key="1">
    <source>
        <dbReference type="EMBL" id="KAK3518678.1"/>
    </source>
</evidence>
<dbReference type="InterPro" id="IPR036397">
    <property type="entry name" value="RNaseH_sf"/>
</dbReference>
<organism evidence="1 2">
    <name type="scientific">Hemibagrus guttatus</name>
    <dbReference type="NCBI Taxonomy" id="175788"/>
    <lineage>
        <taxon>Eukaryota</taxon>
        <taxon>Metazoa</taxon>
        <taxon>Chordata</taxon>
        <taxon>Craniata</taxon>
        <taxon>Vertebrata</taxon>
        <taxon>Euteleostomi</taxon>
        <taxon>Actinopterygii</taxon>
        <taxon>Neopterygii</taxon>
        <taxon>Teleostei</taxon>
        <taxon>Ostariophysi</taxon>
        <taxon>Siluriformes</taxon>
        <taxon>Bagridae</taxon>
        <taxon>Hemibagrus</taxon>
    </lineage>
</organism>
<dbReference type="AlphaFoldDB" id="A0AAE0QDA4"/>
<reference evidence="1" key="1">
    <citation type="submission" date="2023-06" db="EMBL/GenBank/DDBJ databases">
        <title>Male Hemibagrus guttatus genome.</title>
        <authorList>
            <person name="Bian C."/>
        </authorList>
    </citation>
    <scope>NUCLEOTIDE SEQUENCE</scope>
    <source>
        <strain evidence="1">Male_cb2023</strain>
        <tissue evidence="1">Muscle</tissue>
    </source>
</reference>
<evidence type="ECO:0000313" key="2">
    <source>
        <dbReference type="Proteomes" id="UP001274896"/>
    </source>
</evidence>
<dbReference type="EMBL" id="JAUCMX010000017">
    <property type="protein sequence ID" value="KAK3518678.1"/>
    <property type="molecule type" value="Genomic_DNA"/>
</dbReference>
<dbReference type="SUPFAM" id="SSF53098">
    <property type="entry name" value="Ribonuclease H-like"/>
    <property type="match status" value="1"/>
</dbReference>
<protein>
    <recommendedName>
        <fullName evidence="3">Integrase catalytic domain-containing protein</fullName>
    </recommendedName>
</protein>
<dbReference type="Proteomes" id="UP001274896">
    <property type="component" value="Unassembled WGS sequence"/>
</dbReference>
<dbReference type="InterPro" id="IPR012337">
    <property type="entry name" value="RNaseH-like_sf"/>
</dbReference>
<evidence type="ECO:0008006" key="3">
    <source>
        <dbReference type="Google" id="ProtNLM"/>
    </source>
</evidence>
<keyword evidence="2" id="KW-1185">Reference proteome</keyword>
<gene>
    <name evidence="1" type="ORF">QTP70_007173</name>
</gene>
<proteinExistence type="predicted"/>
<dbReference type="Gene3D" id="3.30.420.10">
    <property type="entry name" value="Ribonuclease H-like superfamily/Ribonuclease H"/>
    <property type="match status" value="1"/>
</dbReference>
<dbReference type="GO" id="GO:0003676">
    <property type="term" value="F:nucleic acid binding"/>
    <property type="evidence" value="ECO:0007669"/>
    <property type="project" value="InterPro"/>
</dbReference>
<sequence length="136" mass="15478">MVAINRFSKACKLISLKGLPTALEKATTLFHHVFRNYALYEDIVSIRGPQFTSRVWRAFCEKLGINKSPPMSQLWMTGPGLVKKFGNKLTSRLIEPAVSTPLTRSDPFLTKCYQFYPGHGHNESRQEYALNEKASR</sequence>
<name>A0AAE0QDA4_9TELE</name>